<gene>
    <name evidence="1" type="ORF">ISF9_064</name>
</gene>
<dbReference type="Proteomes" id="UP000019700">
    <property type="component" value="Genome"/>
</dbReference>
<dbReference type="KEGG" id="vg:18938375"/>
<name>W8NNZ0_9CAUD</name>
<protein>
    <submittedName>
        <fullName evidence="1">Uncharacterized protein</fullName>
    </submittedName>
</protein>
<accession>W8NNZ0</accession>
<organism evidence="1 2">
    <name type="scientific">Microbacterium phage vB_MoxS-ISF9</name>
    <dbReference type="NCBI Taxonomy" id="1458670"/>
    <lineage>
        <taxon>Viruses</taxon>
        <taxon>Duplodnaviria</taxon>
        <taxon>Heunggongvirae</taxon>
        <taxon>Uroviricota</taxon>
        <taxon>Caudoviricetes</taxon>
        <taxon>Farahnazvirus</taxon>
        <taxon>Farahnazvirus ISF9</taxon>
    </lineage>
</organism>
<evidence type="ECO:0000313" key="1">
    <source>
        <dbReference type="EMBL" id="AHL18534.1"/>
    </source>
</evidence>
<dbReference type="RefSeq" id="YP_009021509.1">
    <property type="nucleotide sequence ID" value="NC_023859.1"/>
</dbReference>
<proteinExistence type="predicted"/>
<dbReference type="EMBL" id="KJ173786">
    <property type="protein sequence ID" value="AHL18534.1"/>
    <property type="molecule type" value="Genomic_DNA"/>
</dbReference>
<reference evidence="1 2" key="1">
    <citation type="journal article" date="2014" name="Arch. Virol.">
        <title>Complete genome sequence of a novel phage, vB_MoxS-ISF9, infecting methylotrophic Microbacterium: first report of a virulent Microbacterium phage.</title>
        <authorList>
            <person name="Zamani I."/>
            <person name="Bouzari M."/>
            <person name="Emtiazi G."/>
            <person name="Ghasemi S.M."/>
            <person name="Chang H.I."/>
        </authorList>
    </citation>
    <scope>NUCLEOTIDE SEQUENCE [LARGE SCALE GENOMIC DNA]</scope>
</reference>
<dbReference type="GeneID" id="18938375"/>
<keyword evidence="2" id="KW-1185">Reference proteome</keyword>
<sequence length="65" mass="6541">MSRPVHAALCALALAAGLIVGTLVSGLAHDAMTPDLPPCATEDSSQCYWDADTMGNGQGGDVVTP</sequence>
<evidence type="ECO:0000313" key="2">
    <source>
        <dbReference type="Proteomes" id="UP000019700"/>
    </source>
</evidence>